<dbReference type="GO" id="GO:0004674">
    <property type="term" value="F:protein serine/threonine kinase activity"/>
    <property type="evidence" value="ECO:0007669"/>
    <property type="project" value="UniProtKB-KW"/>
</dbReference>
<keyword evidence="2 3" id="KW-0067">ATP-binding</keyword>
<feature type="binding site" evidence="3">
    <location>
        <position position="43"/>
    </location>
    <ligand>
        <name>ATP</name>
        <dbReference type="ChEBI" id="CHEBI:30616"/>
    </ligand>
</feature>
<dbReference type="GO" id="GO:1990604">
    <property type="term" value="C:IRE1-TRAF2-ASK1 complex"/>
    <property type="evidence" value="ECO:0007669"/>
    <property type="project" value="TreeGrafter"/>
</dbReference>
<dbReference type="PROSITE" id="PS00107">
    <property type="entry name" value="PROTEIN_KINASE_ATP"/>
    <property type="match status" value="1"/>
</dbReference>
<dbReference type="OrthoDB" id="6370559at2759"/>
<dbReference type="PROSITE" id="PS00108">
    <property type="entry name" value="PROTEIN_KINASE_ST"/>
    <property type="match status" value="1"/>
</dbReference>
<proteinExistence type="inferred from homology"/>
<keyword evidence="7" id="KW-1185">Reference proteome</keyword>
<dbReference type="Gene3D" id="3.30.200.20">
    <property type="entry name" value="Phosphorylase Kinase, domain 1"/>
    <property type="match status" value="1"/>
</dbReference>
<evidence type="ECO:0000256" key="4">
    <source>
        <dbReference type="RuleBase" id="RU000304"/>
    </source>
</evidence>
<evidence type="ECO:0000313" key="6">
    <source>
        <dbReference type="EMBL" id="CAH0108726.1"/>
    </source>
</evidence>
<name>A0A8J2WRH1_9CRUS</name>
<organism evidence="6 7">
    <name type="scientific">Daphnia galeata</name>
    <dbReference type="NCBI Taxonomy" id="27404"/>
    <lineage>
        <taxon>Eukaryota</taxon>
        <taxon>Metazoa</taxon>
        <taxon>Ecdysozoa</taxon>
        <taxon>Arthropoda</taxon>
        <taxon>Crustacea</taxon>
        <taxon>Branchiopoda</taxon>
        <taxon>Diplostraca</taxon>
        <taxon>Cladocera</taxon>
        <taxon>Anomopoda</taxon>
        <taxon>Daphniidae</taxon>
        <taxon>Daphnia</taxon>
    </lineage>
</organism>
<dbReference type="Pfam" id="PF00069">
    <property type="entry name" value="Pkinase"/>
    <property type="match status" value="1"/>
</dbReference>
<dbReference type="SUPFAM" id="SSF50249">
    <property type="entry name" value="Nucleic acid-binding proteins"/>
    <property type="match status" value="1"/>
</dbReference>
<evidence type="ECO:0000256" key="2">
    <source>
        <dbReference type="ARBA" id="ARBA00022840"/>
    </source>
</evidence>
<dbReference type="InterPro" id="IPR045133">
    <property type="entry name" value="IRE1/2-like"/>
</dbReference>
<keyword evidence="4" id="KW-0723">Serine/threonine-protein kinase</keyword>
<comment type="caution">
    <text evidence="6">The sequence shown here is derived from an EMBL/GenBank/DDBJ whole genome shotgun (WGS) entry which is preliminary data.</text>
</comment>
<dbReference type="GO" id="GO:0070059">
    <property type="term" value="P:intrinsic apoptotic signaling pathway in response to endoplasmic reticulum stress"/>
    <property type="evidence" value="ECO:0007669"/>
    <property type="project" value="TreeGrafter"/>
</dbReference>
<protein>
    <recommendedName>
        <fullName evidence="5">Protein kinase domain-containing protein</fullName>
    </recommendedName>
</protein>
<sequence length="401" mass="45236">MSGTQTWISANLSYNNSKSGIIGDGRYGVVFHGTFFDQNVAVKRIQQIDVNPREEANLRVLNHDNVIKLKWLEENETFRFLVFELCASDLDNYLKGKYKGQPIKLPSDVQVLLQLSRGLDYIHTKNVIHRDIKPGNILISKTDPVRMIWADFGYSKLTNNHGSTSQSGFRGTHCWVAPEILRLRSNSTNARSSKQSDIFSAGCVFFYFLKPRIHPFGKENSVEGNISRGKIISADLVANDPVIQVVVIPMIAHKSEDRISLTKVIEFLEDPKGIPAAFETMKTKLSESTLIKINKKLIWISTLLQQEKKTGWTIQAQVIKKSQLLLMESIKPGVPPTKYFFVELADGSGTIRARACTAKNCDKFYPLLKEGKEYFIQKSTLTALGEERILSLRAESEIIPI</sequence>
<dbReference type="InterPro" id="IPR012340">
    <property type="entry name" value="NA-bd_OB-fold"/>
</dbReference>
<evidence type="ECO:0000256" key="3">
    <source>
        <dbReference type="PROSITE-ProRule" id="PRU10141"/>
    </source>
</evidence>
<dbReference type="InterPro" id="IPR000719">
    <property type="entry name" value="Prot_kinase_dom"/>
</dbReference>
<dbReference type="InterPro" id="IPR011009">
    <property type="entry name" value="Kinase-like_dom_sf"/>
</dbReference>
<keyword evidence="4" id="KW-0808">Transferase</keyword>
<dbReference type="Proteomes" id="UP000789390">
    <property type="component" value="Unassembled WGS sequence"/>
</dbReference>
<dbReference type="PANTHER" id="PTHR13954:SF6">
    <property type="entry name" value="NON-SPECIFIC SERINE_THREONINE PROTEIN KINASE"/>
    <property type="match status" value="1"/>
</dbReference>
<dbReference type="GO" id="GO:0004521">
    <property type="term" value="F:RNA endonuclease activity"/>
    <property type="evidence" value="ECO:0007669"/>
    <property type="project" value="InterPro"/>
</dbReference>
<dbReference type="PANTHER" id="PTHR13954">
    <property type="entry name" value="IRE1-RELATED"/>
    <property type="match status" value="1"/>
</dbReference>
<dbReference type="AlphaFoldDB" id="A0A8J2WRH1"/>
<evidence type="ECO:0000259" key="5">
    <source>
        <dbReference type="PROSITE" id="PS50011"/>
    </source>
</evidence>
<evidence type="ECO:0000256" key="1">
    <source>
        <dbReference type="ARBA" id="ARBA00022741"/>
    </source>
</evidence>
<dbReference type="Gene3D" id="1.10.510.10">
    <property type="entry name" value="Transferase(Phosphotransferase) domain 1"/>
    <property type="match status" value="1"/>
</dbReference>
<evidence type="ECO:0000313" key="7">
    <source>
        <dbReference type="Proteomes" id="UP000789390"/>
    </source>
</evidence>
<dbReference type="GO" id="GO:0051082">
    <property type="term" value="F:unfolded protein binding"/>
    <property type="evidence" value="ECO:0007669"/>
    <property type="project" value="TreeGrafter"/>
</dbReference>
<comment type="similarity">
    <text evidence="4">Belongs to the protein kinase superfamily.</text>
</comment>
<reference evidence="6" key="1">
    <citation type="submission" date="2021-11" db="EMBL/GenBank/DDBJ databases">
        <authorList>
            <person name="Schell T."/>
        </authorList>
    </citation>
    <scope>NUCLEOTIDE SEQUENCE</scope>
    <source>
        <strain evidence="6">M5</strain>
    </source>
</reference>
<dbReference type="InterPro" id="IPR008271">
    <property type="entry name" value="Ser/Thr_kinase_AS"/>
</dbReference>
<dbReference type="SUPFAM" id="SSF56112">
    <property type="entry name" value="Protein kinase-like (PK-like)"/>
    <property type="match status" value="1"/>
</dbReference>
<feature type="domain" description="Protein kinase" evidence="5">
    <location>
        <begin position="16"/>
        <end position="268"/>
    </location>
</feature>
<keyword evidence="4" id="KW-0418">Kinase</keyword>
<dbReference type="InterPro" id="IPR017441">
    <property type="entry name" value="Protein_kinase_ATP_BS"/>
</dbReference>
<dbReference type="GO" id="GO:0036498">
    <property type="term" value="P:IRE1-mediated unfolded protein response"/>
    <property type="evidence" value="ECO:0007669"/>
    <property type="project" value="TreeGrafter"/>
</dbReference>
<dbReference type="Gene3D" id="2.40.50.140">
    <property type="entry name" value="Nucleic acid-binding proteins"/>
    <property type="match status" value="1"/>
</dbReference>
<accession>A0A8J2WRH1</accession>
<dbReference type="SMART" id="SM00220">
    <property type="entry name" value="S_TKc"/>
    <property type="match status" value="1"/>
</dbReference>
<gene>
    <name evidence="6" type="ORF">DGAL_LOCUS12126</name>
</gene>
<dbReference type="PROSITE" id="PS50011">
    <property type="entry name" value="PROTEIN_KINASE_DOM"/>
    <property type="match status" value="1"/>
</dbReference>
<keyword evidence="1 3" id="KW-0547">Nucleotide-binding</keyword>
<dbReference type="EMBL" id="CAKKLH010000287">
    <property type="protein sequence ID" value="CAH0108726.1"/>
    <property type="molecule type" value="Genomic_DNA"/>
</dbReference>
<dbReference type="GO" id="GO:0005524">
    <property type="term" value="F:ATP binding"/>
    <property type="evidence" value="ECO:0007669"/>
    <property type="project" value="UniProtKB-UniRule"/>
</dbReference>